<dbReference type="EMBL" id="JAKKPZ010000207">
    <property type="protein sequence ID" value="KAI1698710.1"/>
    <property type="molecule type" value="Genomic_DNA"/>
</dbReference>
<name>A0AAD4MKU7_9BILA</name>
<evidence type="ECO:0000313" key="2">
    <source>
        <dbReference type="EMBL" id="KAI1698710.1"/>
    </source>
</evidence>
<gene>
    <name evidence="2" type="ORF">DdX_17747</name>
</gene>
<comment type="caution">
    <text evidence="2">The sequence shown here is derived from an EMBL/GenBank/DDBJ whole genome shotgun (WGS) entry which is preliminary data.</text>
</comment>
<sequence>MTNSFPNMPFIGDIGIILTTVLAIVLLALLPVSQACMQTRVVPSHRSSSFESSGKEGAHTTSQSMSEGRTKEEERDACVSAS</sequence>
<evidence type="ECO:0000256" key="1">
    <source>
        <dbReference type="SAM" id="MobiDB-lite"/>
    </source>
</evidence>
<organism evidence="2 3">
    <name type="scientific">Ditylenchus destructor</name>
    <dbReference type="NCBI Taxonomy" id="166010"/>
    <lineage>
        <taxon>Eukaryota</taxon>
        <taxon>Metazoa</taxon>
        <taxon>Ecdysozoa</taxon>
        <taxon>Nematoda</taxon>
        <taxon>Chromadorea</taxon>
        <taxon>Rhabditida</taxon>
        <taxon>Tylenchina</taxon>
        <taxon>Tylenchomorpha</taxon>
        <taxon>Sphaerularioidea</taxon>
        <taxon>Anguinidae</taxon>
        <taxon>Anguininae</taxon>
        <taxon>Ditylenchus</taxon>
    </lineage>
</organism>
<dbReference type="AlphaFoldDB" id="A0AAD4MKU7"/>
<reference evidence="2" key="1">
    <citation type="submission" date="2022-01" db="EMBL/GenBank/DDBJ databases">
        <title>Genome Sequence Resource for Two Populations of Ditylenchus destructor, the Migratory Endoparasitic Phytonematode.</title>
        <authorList>
            <person name="Zhang H."/>
            <person name="Lin R."/>
            <person name="Xie B."/>
        </authorList>
    </citation>
    <scope>NUCLEOTIDE SEQUENCE</scope>
    <source>
        <strain evidence="2">BazhouSP</strain>
    </source>
</reference>
<accession>A0AAD4MKU7</accession>
<dbReference type="Proteomes" id="UP001201812">
    <property type="component" value="Unassembled WGS sequence"/>
</dbReference>
<evidence type="ECO:0000313" key="3">
    <source>
        <dbReference type="Proteomes" id="UP001201812"/>
    </source>
</evidence>
<feature type="compositionally biased region" description="Basic and acidic residues" evidence="1">
    <location>
        <begin position="68"/>
        <end position="82"/>
    </location>
</feature>
<proteinExistence type="predicted"/>
<keyword evidence="3" id="KW-1185">Reference proteome</keyword>
<protein>
    <submittedName>
        <fullName evidence="2">Uncharacterized protein</fullName>
    </submittedName>
</protein>
<feature type="region of interest" description="Disordered" evidence="1">
    <location>
        <begin position="43"/>
        <end position="82"/>
    </location>
</feature>